<accession>A0A2S1GM70</accession>
<reference evidence="1" key="1">
    <citation type="submission" date="2018-03" db="EMBL/GenBank/DDBJ databases">
        <title>Phage therapy in agriculture - a green tech approach to combat plant pathogenic bacteria.</title>
        <authorList>
            <person name="Carstens A.B."/>
            <person name="Djurhuus A.M."/>
            <person name="Hansen L.H."/>
        </authorList>
    </citation>
    <scope>NUCLEOTIDE SEQUENCE [LARGE SCALE GENOMIC DNA]</scope>
</reference>
<dbReference type="RefSeq" id="YP_010094996.1">
    <property type="nucleotide sequence ID" value="NC_055743.1"/>
</dbReference>
<keyword evidence="2" id="KW-1185">Reference proteome</keyword>
<evidence type="ECO:0000313" key="2">
    <source>
        <dbReference type="Proteomes" id="UP000246316"/>
    </source>
</evidence>
<proteinExistence type="predicted"/>
<dbReference type="EMBL" id="MH059636">
    <property type="protein sequence ID" value="AWD90488.1"/>
    <property type="molecule type" value="Genomic_DNA"/>
</dbReference>
<organism evidence="1 2">
    <name type="scientific">Erwinia phage Cronus</name>
    <dbReference type="NCBI Taxonomy" id="2163633"/>
    <lineage>
        <taxon>Viruses</taxon>
        <taxon>Duplodnaviria</taxon>
        <taxon>Heunggongvirae</taxon>
        <taxon>Uroviricota</taxon>
        <taxon>Caudoviricetes</taxon>
        <taxon>Pantevenvirales</taxon>
        <taxon>Straboviridae</taxon>
        <taxon>Tevenvirinae</taxon>
        <taxon>Risoevirus</taxon>
        <taxon>Risoevirus cronus</taxon>
        <taxon>Roskildevirus cronus</taxon>
    </lineage>
</organism>
<evidence type="ECO:0000313" key="1">
    <source>
        <dbReference type="EMBL" id="AWD90488.1"/>
    </source>
</evidence>
<protein>
    <submittedName>
        <fullName evidence="1">Uncharacterized protein</fullName>
    </submittedName>
</protein>
<dbReference type="Proteomes" id="UP000246316">
    <property type="component" value="Segment"/>
</dbReference>
<name>A0A2S1GM70_9CAUD</name>
<dbReference type="GeneID" id="65112630"/>
<sequence>MNADVTMMNTPTFEGGRSPTPLSPRDWPYYQKYFGKCMACNIMYSGPKRSIMCWECLSEKSKNEWINRFTETPSVQ</sequence>
<dbReference type="KEGG" id="vg:65112630"/>